<dbReference type="RefSeq" id="WP_138082529.1">
    <property type="nucleotide sequence ID" value="NZ_VAJM01000022.1"/>
</dbReference>
<organism evidence="1 2">
    <name type="scientific">Hymenobacter jeollabukensis</name>
    <dbReference type="NCBI Taxonomy" id="2025313"/>
    <lineage>
        <taxon>Bacteria</taxon>
        <taxon>Pseudomonadati</taxon>
        <taxon>Bacteroidota</taxon>
        <taxon>Cytophagia</taxon>
        <taxon>Cytophagales</taxon>
        <taxon>Hymenobacteraceae</taxon>
        <taxon>Hymenobacter</taxon>
    </lineage>
</organism>
<evidence type="ECO:0000313" key="2">
    <source>
        <dbReference type="Proteomes" id="UP000305517"/>
    </source>
</evidence>
<protein>
    <submittedName>
        <fullName evidence="1">Gliding motility-associated C-terminal domain-containing protein</fullName>
    </submittedName>
</protein>
<evidence type="ECO:0000313" key="1">
    <source>
        <dbReference type="EMBL" id="TLM87367.1"/>
    </source>
</evidence>
<name>A0A5R8WI11_9BACT</name>
<dbReference type="InterPro" id="IPR013783">
    <property type="entry name" value="Ig-like_fold"/>
</dbReference>
<proteinExistence type="predicted"/>
<accession>A0A5R8WI11</accession>
<dbReference type="Pfam" id="PF13585">
    <property type="entry name" value="CHU_C"/>
    <property type="match status" value="1"/>
</dbReference>
<feature type="non-terminal residue" evidence="1">
    <location>
        <position position="1"/>
    </location>
</feature>
<gene>
    <name evidence="1" type="ORF">FDY95_25555</name>
</gene>
<comment type="caution">
    <text evidence="1">The sequence shown here is derived from an EMBL/GenBank/DDBJ whole genome shotgun (WGS) entry which is preliminary data.</text>
</comment>
<keyword evidence="2" id="KW-1185">Reference proteome</keyword>
<dbReference type="Gene3D" id="2.60.40.10">
    <property type="entry name" value="Immunoglobulins"/>
    <property type="match status" value="1"/>
</dbReference>
<dbReference type="Proteomes" id="UP000305517">
    <property type="component" value="Unassembled WGS sequence"/>
</dbReference>
<dbReference type="OrthoDB" id="1123245at2"/>
<sequence>PAPAASFAAPLGYRLYRAEGQNPAAAAYTLVRTATSLSDTTHTDTNLNTRDKAYTYRLEFFRATPEVIEPAGPASSVRLTATPNPGVVPTINVAWTYNVPWNNSGSVTRVYRKNPGSPTFTLISSTAAGTRTTGSYLDNDPVLRLNQTYCYYVETVGRYDSPRQPQNLVNRSQELCVLLAPRPCRPVLTLQGPDCDRLAELARQFPSPLPRPLTFTNNLSWTLSNQPAGCSPDIVEYRVLYSPSCDSTAFQQIGRVPGSSTTTTFTFAHPNLTSAAGCYRILAVDGQGTAAASNIVTSDNCRIFVLPNIFSPNNDQQNDAFRPIFASPVNQVKVKIFNRWGARVYEGTASQDLLLWDGGGTSAPDNGGRDSGAKATAGTYYYLVEVEFADQARTRQTFKGWVEVISR</sequence>
<dbReference type="AlphaFoldDB" id="A0A5R8WI11"/>
<dbReference type="EMBL" id="VAJM01000022">
    <property type="protein sequence ID" value="TLM87367.1"/>
    <property type="molecule type" value="Genomic_DNA"/>
</dbReference>
<reference evidence="1 2" key="1">
    <citation type="submission" date="2019-05" db="EMBL/GenBank/DDBJ databases">
        <title>Hymenobacter edaphi sp. nov., isolated from abandoned arsenic-contaminated farmland soil.</title>
        <authorList>
            <person name="Nie L."/>
        </authorList>
    </citation>
    <scope>NUCLEOTIDE SEQUENCE [LARGE SCALE GENOMIC DNA]</scope>
    <source>
        <strain evidence="1 2">1-3-3-8</strain>
    </source>
</reference>